<keyword evidence="2" id="KW-1185">Reference proteome</keyword>
<reference evidence="1" key="1">
    <citation type="submission" date="2022-07" db="EMBL/GenBank/DDBJ databases">
        <title>Phylogenomic reconstructions and comparative analyses of Kickxellomycotina fungi.</title>
        <authorList>
            <person name="Reynolds N.K."/>
            <person name="Stajich J.E."/>
            <person name="Barry K."/>
            <person name="Grigoriev I.V."/>
            <person name="Crous P."/>
            <person name="Smith M.E."/>
        </authorList>
    </citation>
    <scope>NUCLEOTIDE SEQUENCE</scope>
    <source>
        <strain evidence="1">CBS 109366</strain>
    </source>
</reference>
<protein>
    <submittedName>
        <fullName evidence="1">Uncharacterized protein</fullName>
    </submittedName>
</protein>
<evidence type="ECO:0000313" key="1">
    <source>
        <dbReference type="EMBL" id="KAJ2764677.1"/>
    </source>
</evidence>
<sequence>YSEHVESLKAELALAQDLIHDVRQRAERAELELSECRAENAALAEKVAALTVVAKSRAGLSGSLPSPRVSRGAAAELASQHSNDSDEAAGLDGNWRDRYSRMTAAIGAVRDSYQAGASESADRDLRIVDEYLRDSADSERSAMDEPPSVPASGARGDSARLFTPRQRRLAAQDERVHRRRSSMLFAGLIQPSGCAAAGGDDDAHAAECARCAQLYESLQAVLIDNDYYREANEKLRGSVADVVSRHNAMVRAFERERNRRREVRARELAEASHLAARDRALLEAHQRADLGMDADEALAQHFAQTMHIG</sequence>
<feature type="non-terminal residue" evidence="1">
    <location>
        <position position="309"/>
    </location>
</feature>
<feature type="non-terminal residue" evidence="1">
    <location>
        <position position="1"/>
    </location>
</feature>
<accession>A0ACC1JPF4</accession>
<proteinExistence type="predicted"/>
<dbReference type="Proteomes" id="UP001140234">
    <property type="component" value="Unassembled WGS sequence"/>
</dbReference>
<dbReference type="EMBL" id="JANBUJ010002264">
    <property type="protein sequence ID" value="KAJ2764677.1"/>
    <property type="molecule type" value="Genomic_DNA"/>
</dbReference>
<comment type="caution">
    <text evidence="1">The sequence shown here is derived from an EMBL/GenBank/DDBJ whole genome shotgun (WGS) entry which is preliminary data.</text>
</comment>
<organism evidence="1 2">
    <name type="scientific">Coemansia nantahalensis</name>
    <dbReference type="NCBI Taxonomy" id="2789366"/>
    <lineage>
        <taxon>Eukaryota</taxon>
        <taxon>Fungi</taxon>
        <taxon>Fungi incertae sedis</taxon>
        <taxon>Zoopagomycota</taxon>
        <taxon>Kickxellomycotina</taxon>
        <taxon>Kickxellomycetes</taxon>
        <taxon>Kickxellales</taxon>
        <taxon>Kickxellaceae</taxon>
        <taxon>Coemansia</taxon>
    </lineage>
</organism>
<name>A0ACC1JPF4_9FUNG</name>
<gene>
    <name evidence="1" type="ORF">IWQ57_005076</name>
</gene>
<evidence type="ECO:0000313" key="2">
    <source>
        <dbReference type="Proteomes" id="UP001140234"/>
    </source>
</evidence>